<name>A0ACC3ZCF2_COLTU</name>
<comment type="caution">
    <text evidence="1">The sequence shown here is derived from an EMBL/GenBank/DDBJ whole genome shotgun (WGS) entry which is preliminary data.</text>
</comment>
<reference evidence="1 2" key="1">
    <citation type="journal article" date="2020" name="Phytopathology">
        <title>Genome Sequence Resources of Colletotrichum truncatum, C. plurivorum, C. musicola, and C. sojae: Four Species Pathogenic to Soybean (Glycine max).</title>
        <authorList>
            <person name="Rogerio F."/>
            <person name="Boufleur T.R."/>
            <person name="Ciampi-Guillardi M."/>
            <person name="Sukno S.A."/>
            <person name="Thon M.R."/>
            <person name="Massola Junior N.S."/>
            <person name="Baroncelli R."/>
        </authorList>
    </citation>
    <scope>NUCLEOTIDE SEQUENCE [LARGE SCALE GENOMIC DNA]</scope>
    <source>
        <strain evidence="1 2">CMES1059</strain>
    </source>
</reference>
<evidence type="ECO:0000313" key="1">
    <source>
        <dbReference type="EMBL" id="KAL0941700.1"/>
    </source>
</evidence>
<dbReference type="EMBL" id="VUJX02000002">
    <property type="protein sequence ID" value="KAL0941700.1"/>
    <property type="molecule type" value="Genomic_DNA"/>
</dbReference>
<evidence type="ECO:0000313" key="2">
    <source>
        <dbReference type="Proteomes" id="UP000805649"/>
    </source>
</evidence>
<dbReference type="Proteomes" id="UP000805649">
    <property type="component" value="Unassembled WGS sequence"/>
</dbReference>
<proteinExistence type="predicted"/>
<gene>
    <name evidence="1" type="ORF">CTRU02_204463</name>
</gene>
<keyword evidence="2" id="KW-1185">Reference proteome</keyword>
<protein>
    <submittedName>
        <fullName evidence="1">Transposase</fullName>
    </submittedName>
</protein>
<accession>A0ACC3ZCF2</accession>
<sequence>MLIIYTYMRQYTEDDLLKALEAVTSGCSIKKAAHDKGIPRTTLQNRIRGHQTRGVAFAGLQRLSPTQESHLAEWIRIQAALGLPPTHQQLKDFAERILQTRRDFQPLGRNWVQSFIKRNPSIKVQRSRAIDSQRVNGASTNVIREWFKHLALPEIQAIKASNRYNMDETGILEGRGSNGLVLGSSETRSIRKKQPGSRAWTSLIECISATGKALPPLVIYKGKTVQQQWFPLDLTEYDGWKFTATENGWTSDSTAVEWLQKVFIPLTQPQDPKESRLLILDGHGSHETTEFMYICFKNKILLLFLPPHTSHVLQPLDQSVFGPLKAIYKKELLYLDQWDASTVIGKRNFLLCYGKARHIAFTSKNIISGWKYTGLWPVSIAKPPMSPLLLGNPSTPARQTDQPYKGLSNAIAGEKWASETSAVCWSTPTKRSELQDQFNLYNKVGHDRNTQRLLFRKVQKGFDEQSYKLAVAQRKIEALEAEVEASRARKRKKVTTSPNSKFANIEAIRKAQIEAGEIEDSSDESSKSDLPTLEGNSIVVAID</sequence>
<organism evidence="1 2">
    <name type="scientific">Colletotrichum truncatum</name>
    <name type="common">Anthracnose fungus</name>
    <name type="synonym">Colletotrichum capsici</name>
    <dbReference type="NCBI Taxonomy" id="5467"/>
    <lineage>
        <taxon>Eukaryota</taxon>
        <taxon>Fungi</taxon>
        <taxon>Dikarya</taxon>
        <taxon>Ascomycota</taxon>
        <taxon>Pezizomycotina</taxon>
        <taxon>Sordariomycetes</taxon>
        <taxon>Hypocreomycetidae</taxon>
        <taxon>Glomerellales</taxon>
        <taxon>Glomerellaceae</taxon>
        <taxon>Colletotrichum</taxon>
        <taxon>Colletotrichum truncatum species complex</taxon>
    </lineage>
</organism>